<dbReference type="Proteomes" id="UP000832041">
    <property type="component" value="Chromosome"/>
</dbReference>
<dbReference type="EMBL" id="CP051627">
    <property type="protein sequence ID" value="UPT23530.1"/>
    <property type="molecule type" value="Genomic_DNA"/>
</dbReference>
<evidence type="ECO:0000259" key="6">
    <source>
        <dbReference type="PROSITE" id="PS51677"/>
    </source>
</evidence>
<proteinExistence type="predicted"/>
<evidence type="ECO:0000256" key="3">
    <source>
        <dbReference type="ARBA" id="ARBA00023326"/>
    </source>
</evidence>
<dbReference type="PROSITE" id="PS51173">
    <property type="entry name" value="CBM2"/>
    <property type="match status" value="1"/>
</dbReference>
<dbReference type="Gene3D" id="2.60.40.290">
    <property type="match status" value="1"/>
</dbReference>
<name>A0ABY4L8C8_THEAE</name>
<dbReference type="SMART" id="SM00637">
    <property type="entry name" value="CBD_II"/>
    <property type="match status" value="1"/>
</dbReference>
<accession>A0ABY4L8C8</accession>
<dbReference type="InterPro" id="IPR002509">
    <property type="entry name" value="NODB_dom"/>
</dbReference>
<evidence type="ECO:0000313" key="8">
    <source>
        <dbReference type="Proteomes" id="UP000832041"/>
    </source>
</evidence>
<keyword evidence="8" id="KW-1185">Reference proteome</keyword>
<dbReference type="Gene3D" id="3.20.20.370">
    <property type="entry name" value="Glycoside hydrolase/deacetylase"/>
    <property type="match status" value="1"/>
</dbReference>
<reference evidence="7 8" key="1">
    <citation type="submission" date="2020-04" db="EMBL/GenBank/DDBJ databases">
        <title>Thermobifida alba genome sequencing and assembly.</title>
        <authorList>
            <person name="Luzics S."/>
            <person name="Horvath B."/>
            <person name="Nagy I."/>
            <person name="Toth A."/>
            <person name="Nagy I."/>
            <person name="Kukolya J."/>
        </authorList>
    </citation>
    <scope>NUCLEOTIDE SEQUENCE [LARGE SCALE GENOMIC DNA]</scope>
    <source>
        <strain evidence="7 8">DSM 43795</strain>
    </source>
</reference>
<dbReference type="InterPro" id="IPR001919">
    <property type="entry name" value="CBD2"/>
</dbReference>
<feature type="region of interest" description="Disordered" evidence="4">
    <location>
        <begin position="200"/>
        <end position="241"/>
    </location>
</feature>
<dbReference type="InterPro" id="IPR018366">
    <property type="entry name" value="CBM2_CS"/>
</dbReference>
<dbReference type="InterPro" id="IPR008965">
    <property type="entry name" value="CBM2/CBM3_carb-bd_dom_sf"/>
</dbReference>
<dbReference type="InterPro" id="IPR050248">
    <property type="entry name" value="Polysacc_deacetylase_ArnD"/>
</dbReference>
<dbReference type="PROSITE" id="PS51677">
    <property type="entry name" value="NODB"/>
    <property type="match status" value="1"/>
</dbReference>
<keyword evidence="2" id="KW-0326">Glycosidase</keyword>
<evidence type="ECO:0000259" key="5">
    <source>
        <dbReference type="PROSITE" id="PS51173"/>
    </source>
</evidence>
<evidence type="ECO:0000256" key="4">
    <source>
        <dbReference type="SAM" id="MobiDB-lite"/>
    </source>
</evidence>
<dbReference type="Pfam" id="PF01522">
    <property type="entry name" value="Polysacc_deac_1"/>
    <property type="match status" value="1"/>
</dbReference>
<keyword evidence="3" id="KW-0119">Carbohydrate metabolism</keyword>
<evidence type="ECO:0000256" key="1">
    <source>
        <dbReference type="ARBA" id="ARBA00022801"/>
    </source>
</evidence>
<dbReference type="CDD" id="cd10917">
    <property type="entry name" value="CE4_NodB_like_6s_7s"/>
    <property type="match status" value="1"/>
</dbReference>
<organism evidence="7 8">
    <name type="scientific">Thermobifida alba</name>
    <name type="common">Thermomonospora alba</name>
    <dbReference type="NCBI Taxonomy" id="53522"/>
    <lineage>
        <taxon>Bacteria</taxon>
        <taxon>Bacillati</taxon>
        <taxon>Actinomycetota</taxon>
        <taxon>Actinomycetes</taxon>
        <taxon>Streptosporangiales</taxon>
        <taxon>Nocardiopsidaceae</taxon>
        <taxon>Thermobifida</taxon>
    </lineage>
</organism>
<dbReference type="InterPro" id="IPR012291">
    <property type="entry name" value="CBM2_carb-bd_dom_sf"/>
</dbReference>
<gene>
    <name evidence="7" type="ORF">FOF52_14470</name>
</gene>
<dbReference type="InterPro" id="IPR011330">
    <property type="entry name" value="Glyco_hydro/deAcase_b/a-brl"/>
</dbReference>
<keyword evidence="3" id="KW-0624">Polysaccharide degradation</keyword>
<sequence length="341" mass="35831">MAAPAQADVTADIVTTTGQSGQTVALTFDDGPDPDDTPALLSVLSRHQVKAVFCLWGDHVRQHPDIVRQIVRQGHTLCNHSMRHDDLGNWSAAQIRADLVATNAAIREAVPGAAIPYFRAPYGSWGQSPQVAADLGMQPLGWAMDIADWEPPGTAELVRRLNDRVTPGAVILLHDGGGDRSQTVQAVDQVIPQWKAQGWTFTLPAGSDSPGDPGEEPGDPGEEPGGPGEEPGEPGTPGGPCDVDYAVVNDWGNGMQGALTVTNTGTSPISNWTLQFTLANVNISNGWNGDWTQNGSQITVTAPAWNATLNPGQSTELGFVADKTGSVSTPTQFTLNGATCS</sequence>
<dbReference type="SUPFAM" id="SSF88713">
    <property type="entry name" value="Glycoside hydrolase/deacetylase"/>
    <property type="match status" value="1"/>
</dbReference>
<feature type="compositionally biased region" description="Acidic residues" evidence="4">
    <location>
        <begin position="213"/>
        <end position="222"/>
    </location>
</feature>
<dbReference type="Pfam" id="PF00553">
    <property type="entry name" value="CBM_2"/>
    <property type="match status" value="1"/>
</dbReference>
<evidence type="ECO:0000256" key="2">
    <source>
        <dbReference type="ARBA" id="ARBA00023295"/>
    </source>
</evidence>
<feature type="domain" description="NodB homology" evidence="6">
    <location>
        <begin position="22"/>
        <end position="202"/>
    </location>
</feature>
<keyword evidence="1" id="KW-0378">Hydrolase</keyword>
<dbReference type="PROSITE" id="PS00561">
    <property type="entry name" value="CBM2_A"/>
    <property type="match status" value="1"/>
</dbReference>
<dbReference type="PANTHER" id="PTHR10587">
    <property type="entry name" value="GLYCOSYL TRANSFERASE-RELATED"/>
    <property type="match status" value="1"/>
</dbReference>
<dbReference type="SUPFAM" id="SSF49384">
    <property type="entry name" value="Carbohydrate-binding domain"/>
    <property type="match status" value="1"/>
</dbReference>
<protein>
    <submittedName>
        <fullName evidence="7">Polysaccharide deacetylase family protein</fullName>
    </submittedName>
</protein>
<evidence type="ECO:0000313" key="7">
    <source>
        <dbReference type="EMBL" id="UPT23530.1"/>
    </source>
</evidence>
<feature type="domain" description="CBM2" evidence="5">
    <location>
        <begin position="234"/>
        <end position="341"/>
    </location>
</feature>